<dbReference type="PANTHER" id="PTHR30383:SF24">
    <property type="entry name" value="THIOESTERASE 1_PROTEASE 1_LYSOPHOSPHOLIPASE L1"/>
    <property type="match status" value="1"/>
</dbReference>
<keyword evidence="3" id="KW-1185">Reference proteome</keyword>
<dbReference type="SUPFAM" id="SSF52266">
    <property type="entry name" value="SGNH hydrolase"/>
    <property type="match status" value="1"/>
</dbReference>
<reference evidence="2" key="2">
    <citation type="journal article" date="2021" name="Syst. Appl. Microbiol.">
        <title>Roseomonas hellenica sp. nov., isolated from roots of wild-growing Alkanna tinctoria.</title>
        <authorList>
            <person name="Rat A."/>
            <person name="Naranjo H.D."/>
            <person name="Lebbe L."/>
            <person name="Cnockaert M."/>
            <person name="Krigas N."/>
            <person name="Grigoriadou K."/>
            <person name="Maloupa E."/>
            <person name="Willems A."/>
        </authorList>
    </citation>
    <scope>NUCLEOTIDE SEQUENCE</scope>
    <source>
        <strain evidence="2">LMG 31231</strain>
    </source>
</reference>
<sequence length="226" mass="23926">MSFLVPRLPDRYGRRSAIRQLSACIGVLPLLAARPAAAREIRLMMLGDSITAAYGLARGQGLPARLEAALREKGHQVRVIDAGVSGDTTAGGRARLDWALADQPQAVIVALGGNDGLRGIEPRATEANLAAILDALKARGLPTMLAGMLAPPNLGADYGRDFAATFTRLSQARPDVVFYPFLLEGVAGNPELNQPDRIHPNEAGVAELVRRMLPVVESLLGRVPAG</sequence>
<dbReference type="InterPro" id="IPR013830">
    <property type="entry name" value="SGNH_hydro"/>
</dbReference>
<accession>A0A9X9X2V7</accession>
<dbReference type="InterPro" id="IPR051532">
    <property type="entry name" value="Ester_Hydrolysis_Enzymes"/>
</dbReference>
<feature type="domain" description="SGNH hydrolase-type esterase" evidence="1">
    <location>
        <begin position="46"/>
        <end position="204"/>
    </location>
</feature>
<dbReference type="EMBL" id="JAAEDM010000086">
    <property type="protein sequence ID" value="MBR0673736.1"/>
    <property type="molecule type" value="Genomic_DNA"/>
</dbReference>
<name>A0A9X9X2V7_9PROT</name>
<dbReference type="Gene3D" id="3.40.50.1110">
    <property type="entry name" value="SGNH hydrolase"/>
    <property type="match status" value="1"/>
</dbReference>
<evidence type="ECO:0000313" key="2">
    <source>
        <dbReference type="EMBL" id="MBR0673736.1"/>
    </source>
</evidence>
<dbReference type="Proteomes" id="UP001138751">
    <property type="component" value="Unassembled WGS sequence"/>
</dbReference>
<evidence type="ECO:0000313" key="3">
    <source>
        <dbReference type="Proteomes" id="UP001138751"/>
    </source>
</evidence>
<gene>
    <name evidence="2" type="ORF">GXW76_21360</name>
</gene>
<reference evidence="2" key="1">
    <citation type="submission" date="2020-01" db="EMBL/GenBank/DDBJ databases">
        <authorList>
            <person name="Rat A."/>
        </authorList>
    </citation>
    <scope>NUCLEOTIDE SEQUENCE</scope>
    <source>
        <strain evidence="2">LMG 31231</strain>
    </source>
</reference>
<dbReference type="PANTHER" id="PTHR30383">
    <property type="entry name" value="THIOESTERASE 1/PROTEASE 1/LYSOPHOSPHOLIPASE L1"/>
    <property type="match status" value="1"/>
</dbReference>
<evidence type="ECO:0000259" key="1">
    <source>
        <dbReference type="Pfam" id="PF13472"/>
    </source>
</evidence>
<protein>
    <submittedName>
        <fullName evidence="2">Arylesterase</fullName>
    </submittedName>
</protein>
<comment type="caution">
    <text evidence="2">The sequence shown here is derived from an EMBL/GenBank/DDBJ whole genome shotgun (WGS) entry which is preliminary data.</text>
</comment>
<proteinExistence type="predicted"/>
<dbReference type="AlphaFoldDB" id="A0A9X9X2V7"/>
<organism evidence="2 3">
    <name type="scientific">Neoroseomonas soli</name>
    <dbReference type="NCBI Taxonomy" id="1081025"/>
    <lineage>
        <taxon>Bacteria</taxon>
        <taxon>Pseudomonadati</taxon>
        <taxon>Pseudomonadota</taxon>
        <taxon>Alphaproteobacteria</taxon>
        <taxon>Acetobacterales</taxon>
        <taxon>Acetobacteraceae</taxon>
        <taxon>Neoroseomonas</taxon>
    </lineage>
</organism>
<dbReference type="Pfam" id="PF13472">
    <property type="entry name" value="Lipase_GDSL_2"/>
    <property type="match status" value="1"/>
</dbReference>
<dbReference type="CDD" id="cd01822">
    <property type="entry name" value="Lysophospholipase_L1_like"/>
    <property type="match status" value="1"/>
</dbReference>
<dbReference type="GO" id="GO:0004622">
    <property type="term" value="F:phosphatidylcholine lysophospholipase activity"/>
    <property type="evidence" value="ECO:0007669"/>
    <property type="project" value="TreeGrafter"/>
</dbReference>
<dbReference type="InterPro" id="IPR036514">
    <property type="entry name" value="SGNH_hydro_sf"/>
</dbReference>